<keyword evidence="2" id="KW-1133">Transmembrane helix</keyword>
<evidence type="ECO:0000313" key="4">
    <source>
        <dbReference type="Proteomes" id="UP000016922"/>
    </source>
</evidence>
<dbReference type="KEGG" id="glz:GLAREA_09409"/>
<keyword evidence="2" id="KW-0472">Membrane</keyword>
<feature type="compositionally biased region" description="Pro residues" evidence="1">
    <location>
        <begin position="1"/>
        <end position="10"/>
    </location>
</feature>
<evidence type="ECO:0000313" key="3">
    <source>
        <dbReference type="EMBL" id="EPE28289.1"/>
    </source>
</evidence>
<feature type="compositionally biased region" description="Polar residues" evidence="1">
    <location>
        <begin position="210"/>
        <end position="220"/>
    </location>
</feature>
<dbReference type="HOGENOM" id="CLU_1049916_0_0_1"/>
<feature type="region of interest" description="Disordered" evidence="1">
    <location>
        <begin position="1"/>
        <end position="21"/>
    </location>
</feature>
<sequence length="265" mass="29459">MVRQSPPNPQPQLQSSHRISQDCRRQLSSIREMLRAHRESNHASITQLENSLSSLPDLETLQRQVASMEEMLRVQRETSQAQITQLQNSIFSQPNVAALQSQLSSIQELLRVQQQLSQTYNKTHDNSDAVTQPPIVNITINGHGIDINRMRNLTPATSETSGMEWGFQFFTPNTQTPASAATPSQSTAQPSSPTPLLQNPTPRGKRPSKAQENTRANAQVHTPATNDPCVLVGLCEDLTLISIFIIFCMALLSLLYLSCMFVWGV</sequence>
<keyword evidence="2" id="KW-0812">Transmembrane</keyword>
<proteinExistence type="predicted"/>
<dbReference type="Proteomes" id="UP000016922">
    <property type="component" value="Unassembled WGS sequence"/>
</dbReference>
<gene>
    <name evidence="3" type="ORF">GLAREA_09409</name>
</gene>
<feature type="compositionally biased region" description="Low complexity" evidence="1">
    <location>
        <begin position="176"/>
        <end position="195"/>
    </location>
</feature>
<keyword evidence="4" id="KW-1185">Reference proteome</keyword>
<organism evidence="3 4">
    <name type="scientific">Glarea lozoyensis (strain ATCC 20868 / MF5171)</name>
    <dbReference type="NCBI Taxonomy" id="1116229"/>
    <lineage>
        <taxon>Eukaryota</taxon>
        <taxon>Fungi</taxon>
        <taxon>Dikarya</taxon>
        <taxon>Ascomycota</taxon>
        <taxon>Pezizomycotina</taxon>
        <taxon>Leotiomycetes</taxon>
        <taxon>Helotiales</taxon>
        <taxon>Helotiaceae</taxon>
        <taxon>Glarea</taxon>
    </lineage>
</organism>
<reference evidence="3 4" key="1">
    <citation type="journal article" date="2013" name="BMC Genomics">
        <title>Genomics-driven discovery of the pneumocandin biosynthetic gene cluster in the fungus Glarea lozoyensis.</title>
        <authorList>
            <person name="Chen L."/>
            <person name="Yue Q."/>
            <person name="Zhang X."/>
            <person name="Xiang M."/>
            <person name="Wang C."/>
            <person name="Li S."/>
            <person name="Che Y."/>
            <person name="Ortiz-Lopez F.J."/>
            <person name="Bills G.F."/>
            <person name="Liu X."/>
            <person name="An Z."/>
        </authorList>
    </citation>
    <scope>NUCLEOTIDE SEQUENCE [LARGE SCALE GENOMIC DNA]</scope>
    <source>
        <strain evidence="4">ATCC 20868 / MF5171</strain>
    </source>
</reference>
<evidence type="ECO:0000256" key="2">
    <source>
        <dbReference type="SAM" id="Phobius"/>
    </source>
</evidence>
<dbReference type="RefSeq" id="XP_008084197.1">
    <property type="nucleotide sequence ID" value="XM_008086006.1"/>
</dbReference>
<feature type="transmembrane region" description="Helical" evidence="2">
    <location>
        <begin position="238"/>
        <end position="263"/>
    </location>
</feature>
<feature type="region of interest" description="Disordered" evidence="1">
    <location>
        <begin position="176"/>
        <end position="220"/>
    </location>
</feature>
<dbReference type="EMBL" id="KE145368">
    <property type="protein sequence ID" value="EPE28289.1"/>
    <property type="molecule type" value="Genomic_DNA"/>
</dbReference>
<protein>
    <submittedName>
        <fullName evidence="3">Uncharacterized protein</fullName>
    </submittedName>
</protein>
<accession>S3CTE5</accession>
<dbReference type="AlphaFoldDB" id="S3CTE5"/>
<dbReference type="GeneID" id="19468457"/>
<name>S3CTE5_GLAL2</name>
<evidence type="ECO:0000256" key="1">
    <source>
        <dbReference type="SAM" id="MobiDB-lite"/>
    </source>
</evidence>